<proteinExistence type="predicted"/>
<organism evidence="1 2">
    <name type="scientific">Aristaeella hokkaidonensis</name>
    <dbReference type="NCBI Taxonomy" id="3046382"/>
    <lineage>
        <taxon>Bacteria</taxon>
        <taxon>Bacillati</taxon>
        <taxon>Bacillota</taxon>
        <taxon>Clostridia</taxon>
        <taxon>Eubacteriales</taxon>
        <taxon>Aristaeellaceae</taxon>
        <taxon>Aristaeella</taxon>
    </lineage>
</organism>
<dbReference type="Proteomes" id="UP000682782">
    <property type="component" value="Chromosome"/>
</dbReference>
<protein>
    <submittedName>
        <fullName evidence="1">AEC family transporter</fullName>
    </submittedName>
</protein>
<sequence length="315" mass="34317">MLESFMVAFNAVGPFLILLGIGFAAVRLKLTDRPFMDRLNALNYRLFFPFLMFNNVYSAKPENMPSVKLMLTGSLSVILLVVLLVMIVPRIVKENPRRGVVIQGIFRSNFIIYGIPLTTYVFGAEKSSVCGMMIMIMVSIFNIAAVIVLELFREGGKIRPGALLLGIVKNPLLQGCVVGLLFYLLQIRLPSFIATPVSSLAGAATTIALVVLGANLKFDELKKNSRTISAVLVIRLILLPVVMVAFAYLIGLRGVELFLILMIFGTPVATSSYPMAQNMGGDGQLAGQLVFVSTVASLATIFVFIFTLSRLGLLL</sequence>
<evidence type="ECO:0000313" key="1">
    <source>
        <dbReference type="EMBL" id="QUC66505.1"/>
    </source>
</evidence>
<reference evidence="1" key="1">
    <citation type="submission" date="2021-01" db="EMBL/GenBank/DDBJ databases">
        <title>Complete genome sequence of Clostridiales bacterium R-7.</title>
        <authorList>
            <person name="Mahoney-Kurpe S.C."/>
            <person name="Palevich N."/>
            <person name="Koike S."/>
            <person name="Moon C.D."/>
            <person name="Attwood G.T."/>
        </authorList>
    </citation>
    <scope>NUCLEOTIDE SEQUENCE</scope>
    <source>
        <strain evidence="1">R-7</strain>
    </source>
</reference>
<evidence type="ECO:0000313" key="2">
    <source>
        <dbReference type="Proteomes" id="UP000682782"/>
    </source>
</evidence>
<accession>A0AC61MVE6</accession>
<gene>
    <name evidence="1" type="ORF">JYE49_11625</name>
</gene>
<keyword evidence="2" id="KW-1185">Reference proteome</keyword>
<dbReference type="EMBL" id="CP068393">
    <property type="protein sequence ID" value="QUC66505.1"/>
    <property type="molecule type" value="Genomic_DNA"/>
</dbReference>
<name>A0AC61MVE6_9FIRM</name>